<feature type="transmembrane region" description="Helical" evidence="1">
    <location>
        <begin position="28"/>
        <end position="46"/>
    </location>
</feature>
<evidence type="ECO:0000313" key="3">
    <source>
        <dbReference type="Proteomes" id="UP000185736"/>
    </source>
</evidence>
<name>A0A1Q8HZF3_9ACTO</name>
<gene>
    <name evidence="2" type="ORF">BKH32_08930</name>
</gene>
<keyword evidence="1" id="KW-0472">Membrane</keyword>
<accession>A0A1Q8HZF3</accession>
<proteinExistence type="predicted"/>
<sequence>MMSLLLGLLIVLLFTVLGSKGPAVAISLPLLTATLLNIAVTSFYLWKIVEVRKARTVTNSQGLRLQQSKQFERFIPWEDAHGRITVKTTIQYTPDANMATMSFIFLKMDHEEPFFPGASGPARTSHRV</sequence>
<comment type="caution">
    <text evidence="2">The sequence shown here is derived from an EMBL/GenBank/DDBJ whole genome shotgun (WGS) entry which is preliminary data.</text>
</comment>
<dbReference type="AlphaFoldDB" id="A0A1Q8HZF3"/>
<reference evidence="2 3" key="1">
    <citation type="submission" date="2016-12" db="EMBL/GenBank/DDBJ databases">
        <title>Genomic comparison of strains in the 'Actinomyces naeslundii' group.</title>
        <authorList>
            <person name="Mughal S.R."/>
            <person name="Do T."/>
            <person name="Gilbert S.C."/>
            <person name="Witherden E.A."/>
            <person name="Didelot X."/>
            <person name="Beighton D."/>
        </authorList>
    </citation>
    <scope>NUCLEOTIDE SEQUENCE [LARGE SCALE GENOMIC DNA]</scope>
    <source>
        <strain evidence="2 3">S64C</strain>
    </source>
</reference>
<keyword evidence="1" id="KW-1133">Transmembrane helix</keyword>
<dbReference type="EMBL" id="MSGO01000038">
    <property type="protein sequence ID" value="OLL14226.1"/>
    <property type="molecule type" value="Genomic_DNA"/>
</dbReference>
<evidence type="ECO:0000256" key="1">
    <source>
        <dbReference type="SAM" id="Phobius"/>
    </source>
</evidence>
<organism evidence="2 3">
    <name type="scientific">Actinomyces oris</name>
    <dbReference type="NCBI Taxonomy" id="544580"/>
    <lineage>
        <taxon>Bacteria</taxon>
        <taxon>Bacillati</taxon>
        <taxon>Actinomycetota</taxon>
        <taxon>Actinomycetes</taxon>
        <taxon>Actinomycetales</taxon>
        <taxon>Actinomycetaceae</taxon>
        <taxon>Actinomyces</taxon>
    </lineage>
</organism>
<keyword evidence="1" id="KW-0812">Transmembrane</keyword>
<evidence type="ECO:0000313" key="2">
    <source>
        <dbReference type="EMBL" id="OLL14226.1"/>
    </source>
</evidence>
<protein>
    <submittedName>
        <fullName evidence="2">Uncharacterized protein</fullName>
    </submittedName>
</protein>
<dbReference type="Proteomes" id="UP000185736">
    <property type="component" value="Unassembled WGS sequence"/>
</dbReference>